<dbReference type="Gene3D" id="3.40.50.12580">
    <property type="match status" value="1"/>
</dbReference>
<dbReference type="EMBL" id="QRID01000007">
    <property type="protein sequence ID" value="RHG28618.1"/>
    <property type="molecule type" value="Genomic_DNA"/>
</dbReference>
<evidence type="ECO:0000313" key="2">
    <source>
        <dbReference type="Proteomes" id="UP000284051"/>
    </source>
</evidence>
<dbReference type="SUPFAM" id="SSF53756">
    <property type="entry name" value="UDP-Glycosyltransferase/glycogen phosphorylase"/>
    <property type="match status" value="1"/>
</dbReference>
<dbReference type="Pfam" id="PF04464">
    <property type="entry name" value="Glyphos_transf"/>
    <property type="match status" value="1"/>
</dbReference>
<gene>
    <name evidence="1" type="ORF">DW264_09200</name>
</gene>
<proteinExistence type="predicted"/>
<dbReference type="InterPro" id="IPR043148">
    <property type="entry name" value="TagF_C"/>
</dbReference>
<organism evidence="1 2">
    <name type="scientific">Roseburia intestinalis</name>
    <dbReference type="NCBI Taxonomy" id="166486"/>
    <lineage>
        <taxon>Bacteria</taxon>
        <taxon>Bacillati</taxon>
        <taxon>Bacillota</taxon>
        <taxon>Clostridia</taxon>
        <taxon>Lachnospirales</taxon>
        <taxon>Lachnospiraceae</taxon>
        <taxon>Roseburia</taxon>
    </lineage>
</organism>
<evidence type="ECO:0000313" key="1">
    <source>
        <dbReference type="EMBL" id="RHG28618.1"/>
    </source>
</evidence>
<protein>
    <recommendedName>
        <fullName evidence="3">CDP-Glycerol:Poly(Glycerophosphate) glycerophosphotransferase</fullName>
    </recommendedName>
</protein>
<dbReference type="InterPro" id="IPR007554">
    <property type="entry name" value="Glycerophosphate_synth"/>
</dbReference>
<dbReference type="GO" id="GO:0047355">
    <property type="term" value="F:CDP-glycerol glycerophosphotransferase activity"/>
    <property type="evidence" value="ECO:0007669"/>
    <property type="project" value="InterPro"/>
</dbReference>
<accession>A0A3R6GWG5</accession>
<dbReference type="RefSeq" id="WP_118772411.1">
    <property type="nucleotide sequence ID" value="NZ_QRID01000007.1"/>
</dbReference>
<sequence>MEISEQLARQLLESIENGFINETTISKFRYWHLDAVMNMTKHMEHGRETFWEIKSYLEQMNIERLQKQEKIIVGFITSSSQDWIGDELYWLLEKSEKFEPYIFVMATYLNGREKPLKKDYCETINFFHKRGLRVKQTFDVETGHLYTWDEIGIKPQLCIWLTPWADSFREHFHLLYYSLDTIHAYIPYGFMIAGSEDGRFIEAQYNQLIHNIAWKIFEENKIAVELAGRYSFVGNRNTVYFGYPKMDSFYGERENCTIWDELKEKIGNPNAKCVIYAPHHTLDKDKEPVCFSTFAQNGKKMLDFARKYQKDIVWVFKPHPTLRTKAVLAGIFKDDSEWEDYIKQWEDLGNAAYVNDGMYQDLMCKSDAMILDSISFLAEYMYTSHPMLFLKRKEQCFNEFGKLVVEQLYQAEGNDFAAIDEFLQKVVLKGKDEQLEKRKTFFLENLDYKNMNYKNANAAQSIYCEIENTFGRMTE</sequence>
<dbReference type="AlphaFoldDB" id="A0A3R6GWG5"/>
<comment type="caution">
    <text evidence="1">The sequence shown here is derived from an EMBL/GenBank/DDBJ whole genome shotgun (WGS) entry which is preliminary data.</text>
</comment>
<dbReference type="Proteomes" id="UP000284051">
    <property type="component" value="Unassembled WGS sequence"/>
</dbReference>
<dbReference type="GO" id="GO:0016020">
    <property type="term" value="C:membrane"/>
    <property type="evidence" value="ECO:0007669"/>
    <property type="project" value="InterPro"/>
</dbReference>
<name>A0A3R6GWG5_9FIRM</name>
<reference evidence="1 2" key="1">
    <citation type="submission" date="2018-08" db="EMBL/GenBank/DDBJ databases">
        <title>A genome reference for cultivated species of the human gut microbiota.</title>
        <authorList>
            <person name="Zou Y."/>
            <person name="Xue W."/>
            <person name="Luo G."/>
        </authorList>
    </citation>
    <scope>NUCLEOTIDE SEQUENCE [LARGE SCALE GENOMIC DNA]</scope>
    <source>
        <strain evidence="1 2">AM22-21LB</strain>
    </source>
</reference>
<evidence type="ECO:0008006" key="3">
    <source>
        <dbReference type="Google" id="ProtNLM"/>
    </source>
</evidence>